<proteinExistence type="predicted"/>
<keyword evidence="1" id="KW-0732">Signal</keyword>
<protein>
    <submittedName>
        <fullName evidence="2">Uncharacterized protein</fullName>
    </submittedName>
</protein>
<evidence type="ECO:0000256" key="1">
    <source>
        <dbReference type="SAM" id="SignalP"/>
    </source>
</evidence>
<sequence length="88" mass="8928">MMKTYAVVLVPAMLWAGVAHAATVTNTDGEAAVLVIVEGESRVEVAIDAGATEVICPGGCFVTAPSGDRVGLQGDETIEIVNGSVVVK</sequence>
<name>A0A2J0YXG5_RHIML</name>
<reference evidence="2 3" key="1">
    <citation type="submission" date="2017-06" db="EMBL/GenBank/DDBJ databases">
        <title>Ensifer strains isolated from leguminous trees and herbs display diverse denitrification phenotypes with some acting as strong N2O sinks.</title>
        <authorList>
            <person name="Woliy K."/>
            <person name="Mania D."/>
            <person name="Bakken L.R."/>
            <person name="Frostegard A."/>
        </authorList>
    </citation>
    <scope>NUCLEOTIDE SEQUENCE [LARGE SCALE GENOMIC DNA]</scope>
    <source>
        <strain evidence="2 3">AC50a</strain>
    </source>
</reference>
<organism evidence="2 3">
    <name type="scientific">Rhizobium meliloti</name>
    <name type="common">Ensifer meliloti</name>
    <name type="synonym">Sinorhizobium meliloti</name>
    <dbReference type="NCBI Taxonomy" id="382"/>
    <lineage>
        <taxon>Bacteria</taxon>
        <taxon>Pseudomonadati</taxon>
        <taxon>Pseudomonadota</taxon>
        <taxon>Alphaproteobacteria</taxon>
        <taxon>Hyphomicrobiales</taxon>
        <taxon>Rhizobiaceae</taxon>
        <taxon>Sinorhizobium/Ensifer group</taxon>
        <taxon>Sinorhizobium</taxon>
    </lineage>
</organism>
<feature type="chain" id="PRO_5014359667" evidence="1">
    <location>
        <begin position="22"/>
        <end position="88"/>
    </location>
</feature>
<evidence type="ECO:0000313" key="3">
    <source>
        <dbReference type="Proteomes" id="UP000231987"/>
    </source>
</evidence>
<feature type="signal peptide" evidence="1">
    <location>
        <begin position="1"/>
        <end position="21"/>
    </location>
</feature>
<accession>A0A2J0YXG5</accession>
<dbReference type="AlphaFoldDB" id="A0A2J0YXG5"/>
<evidence type="ECO:0000313" key="2">
    <source>
        <dbReference type="EMBL" id="PJR12948.1"/>
    </source>
</evidence>
<dbReference type="Proteomes" id="UP000231987">
    <property type="component" value="Unassembled WGS sequence"/>
</dbReference>
<gene>
    <name evidence="2" type="ORF">CEJ86_24335</name>
</gene>
<comment type="caution">
    <text evidence="2">The sequence shown here is derived from an EMBL/GenBank/DDBJ whole genome shotgun (WGS) entry which is preliminary data.</text>
</comment>
<dbReference type="EMBL" id="NJGD01000013">
    <property type="protein sequence ID" value="PJR12948.1"/>
    <property type="molecule type" value="Genomic_DNA"/>
</dbReference>